<organism evidence="4 5">
    <name type="scientific">Paenibacillus methanolicus</name>
    <dbReference type="NCBI Taxonomy" id="582686"/>
    <lineage>
        <taxon>Bacteria</taxon>
        <taxon>Bacillati</taxon>
        <taxon>Bacillota</taxon>
        <taxon>Bacilli</taxon>
        <taxon>Bacillales</taxon>
        <taxon>Paenibacillaceae</taxon>
        <taxon>Paenibacillus</taxon>
    </lineage>
</organism>
<accession>A0A5S5CL87</accession>
<name>A0A5S5CL87_9BACL</name>
<dbReference type="AlphaFoldDB" id="A0A5S5CL87"/>
<dbReference type="GO" id="GO:0016616">
    <property type="term" value="F:oxidoreductase activity, acting on the CH-OH group of donors, NAD or NADP as acceptor"/>
    <property type="evidence" value="ECO:0007669"/>
    <property type="project" value="UniProtKB-ARBA"/>
</dbReference>
<dbReference type="InterPro" id="IPR036291">
    <property type="entry name" value="NAD(P)-bd_dom_sf"/>
</dbReference>
<dbReference type="Proteomes" id="UP000323257">
    <property type="component" value="Unassembled WGS sequence"/>
</dbReference>
<evidence type="ECO:0000313" key="5">
    <source>
        <dbReference type="Proteomes" id="UP000323257"/>
    </source>
</evidence>
<evidence type="ECO:0000313" key="4">
    <source>
        <dbReference type="EMBL" id="TYP79475.1"/>
    </source>
</evidence>
<dbReference type="PIRSF" id="PIRSF000126">
    <property type="entry name" value="11-beta-HSD1"/>
    <property type="match status" value="1"/>
</dbReference>
<comment type="similarity">
    <text evidence="1 3">Belongs to the short-chain dehydrogenases/reductases (SDR) family.</text>
</comment>
<keyword evidence="2" id="KW-0560">Oxidoreductase</keyword>
<dbReference type="Gene3D" id="3.40.50.720">
    <property type="entry name" value="NAD(P)-binding Rossmann-like Domain"/>
    <property type="match status" value="1"/>
</dbReference>
<dbReference type="PANTHER" id="PTHR44196:SF1">
    <property type="entry name" value="DEHYDROGENASE_REDUCTASE SDR FAMILY MEMBER 7B"/>
    <property type="match status" value="1"/>
</dbReference>
<dbReference type="FunFam" id="3.40.50.720:FF:000047">
    <property type="entry name" value="NADP-dependent L-serine/L-allo-threonine dehydrogenase"/>
    <property type="match status" value="1"/>
</dbReference>
<dbReference type="EMBL" id="VNHS01000001">
    <property type="protein sequence ID" value="TYP79475.1"/>
    <property type="molecule type" value="Genomic_DNA"/>
</dbReference>
<dbReference type="Pfam" id="PF00106">
    <property type="entry name" value="adh_short"/>
    <property type="match status" value="1"/>
</dbReference>
<dbReference type="PRINTS" id="PR00081">
    <property type="entry name" value="GDHRDH"/>
</dbReference>
<dbReference type="PRINTS" id="PR00080">
    <property type="entry name" value="SDRFAMILY"/>
</dbReference>
<dbReference type="InterPro" id="IPR020904">
    <property type="entry name" value="Sc_DH/Rdtase_CS"/>
</dbReference>
<dbReference type="InterPro" id="IPR002347">
    <property type="entry name" value="SDR_fam"/>
</dbReference>
<comment type="caution">
    <text evidence="4">The sequence shown here is derived from an EMBL/GenBank/DDBJ whole genome shotgun (WGS) entry which is preliminary data.</text>
</comment>
<dbReference type="CDD" id="cd05233">
    <property type="entry name" value="SDR_c"/>
    <property type="match status" value="1"/>
</dbReference>
<dbReference type="PROSITE" id="PS00061">
    <property type="entry name" value="ADH_SHORT"/>
    <property type="match status" value="1"/>
</dbReference>
<evidence type="ECO:0000256" key="2">
    <source>
        <dbReference type="ARBA" id="ARBA00023002"/>
    </source>
</evidence>
<protein>
    <submittedName>
        <fullName evidence="4">3-oxoacyl-[acyl-carrier protein] reductase</fullName>
    </submittedName>
</protein>
<dbReference type="GO" id="GO:0016020">
    <property type="term" value="C:membrane"/>
    <property type="evidence" value="ECO:0007669"/>
    <property type="project" value="TreeGrafter"/>
</dbReference>
<dbReference type="PANTHER" id="PTHR44196">
    <property type="entry name" value="DEHYDROGENASE/REDUCTASE SDR FAMILY MEMBER 7B"/>
    <property type="match status" value="1"/>
</dbReference>
<keyword evidence="5" id="KW-1185">Reference proteome</keyword>
<evidence type="ECO:0000256" key="1">
    <source>
        <dbReference type="ARBA" id="ARBA00006484"/>
    </source>
</evidence>
<reference evidence="4 5" key="1">
    <citation type="submission" date="2019-07" db="EMBL/GenBank/DDBJ databases">
        <title>Genomic Encyclopedia of Type Strains, Phase III (KMG-III): the genomes of soil and plant-associated and newly described type strains.</title>
        <authorList>
            <person name="Whitman W."/>
        </authorList>
    </citation>
    <scope>NUCLEOTIDE SEQUENCE [LARGE SCALE GENOMIC DNA]</scope>
    <source>
        <strain evidence="4 5">BL24</strain>
    </source>
</reference>
<proteinExistence type="inferred from homology"/>
<gene>
    <name evidence="4" type="ORF">BCM02_101593</name>
</gene>
<dbReference type="NCBIfam" id="NF005806">
    <property type="entry name" value="PRK07666.1"/>
    <property type="match status" value="1"/>
</dbReference>
<sequence length="261" mass="27623">MINWMGLFGYYRGLPQSEGVILLTALQQQTAIITGAGKGIGRSTAIALAKEGVHLGLIARGESDLAALKDELAAFGVNAYYATADVSVKEQVDAAVTELIGKLGRLDILINNAGIASFGKVIDMDPQEWERIIQVNLMGTYYVTRAALPTMLEQNGGAIINVASTAGLSGFATGSAYCASKFAVMGLTEALMQEVRKSNIRVTALTPSTVNTELATNAGLKIGDEDRMMQPEDVAELITAALKLPARVFVKAAGIWTTNPQ</sequence>
<evidence type="ECO:0000256" key="3">
    <source>
        <dbReference type="RuleBase" id="RU000363"/>
    </source>
</evidence>
<dbReference type="SUPFAM" id="SSF51735">
    <property type="entry name" value="NAD(P)-binding Rossmann-fold domains"/>
    <property type="match status" value="1"/>
</dbReference>